<protein>
    <recommendedName>
        <fullName evidence="12">3-hydroxy-3-methylglutaryl coenzyme A reductase</fullName>
        <shortName evidence="12">HMG-CoA reductase</shortName>
        <ecNumber evidence="12">1.1.1.34</ecNumber>
    </recommendedName>
</protein>
<feature type="transmembrane region" description="Helical" evidence="12">
    <location>
        <begin position="159"/>
        <end position="184"/>
    </location>
</feature>
<keyword evidence="14" id="KW-1185">Reference proteome</keyword>
<dbReference type="GeneID" id="108569169"/>
<dbReference type="InterPro" id="IPR004816">
    <property type="entry name" value="HMG_CoA_Rdtase_metazoan"/>
</dbReference>
<dbReference type="PROSITE" id="PS01192">
    <property type="entry name" value="HMG_COA_REDUCTASE_3"/>
    <property type="match status" value="1"/>
</dbReference>
<evidence type="ECO:0000256" key="6">
    <source>
        <dbReference type="ARBA" id="ARBA00022857"/>
    </source>
</evidence>
<comment type="catalytic activity">
    <reaction evidence="11">
        <text>(R)-mevalonate + 2 NADP(+) + CoA = (3S)-3-hydroxy-3-methylglutaryl-CoA + 2 NADPH + 2 H(+)</text>
        <dbReference type="Rhea" id="RHEA:15989"/>
        <dbReference type="ChEBI" id="CHEBI:15378"/>
        <dbReference type="ChEBI" id="CHEBI:36464"/>
        <dbReference type="ChEBI" id="CHEBI:43074"/>
        <dbReference type="ChEBI" id="CHEBI:57287"/>
        <dbReference type="ChEBI" id="CHEBI:57783"/>
        <dbReference type="ChEBI" id="CHEBI:58349"/>
        <dbReference type="EC" id="1.1.1.34"/>
    </reaction>
    <physiologicalReaction direction="right-to-left" evidence="11">
        <dbReference type="Rhea" id="RHEA:15991"/>
    </physiologicalReaction>
</comment>
<evidence type="ECO:0000313" key="14">
    <source>
        <dbReference type="Proteomes" id="UP000695000"/>
    </source>
</evidence>
<evidence type="ECO:0000313" key="17">
    <source>
        <dbReference type="RefSeq" id="XP_017786107.1"/>
    </source>
</evidence>
<dbReference type="PRINTS" id="PR00071">
    <property type="entry name" value="HMGCOARDTASE"/>
</dbReference>
<organism evidence="14 15">
    <name type="scientific">Nicrophorus vespilloides</name>
    <name type="common">Boreal carrion beetle</name>
    <dbReference type="NCBI Taxonomy" id="110193"/>
    <lineage>
        <taxon>Eukaryota</taxon>
        <taxon>Metazoa</taxon>
        <taxon>Ecdysozoa</taxon>
        <taxon>Arthropoda</taxon>
        <taxon>Hexapoda</taxon>
        <taxon>Insecta</taxon>
        <taxon>Pterygota</taxon>
        <taxon>Neoptera</taxon>
        <taxon>Endopterygota</taxon>
        <taxon>Coleoptera</taxon>
        <taxon>Polyphaga</taxon>
        <taxon>Staphyliniformia</taxon>
        <taxon>Silphidae</taxon>
        <taxon>Nicrophorinae</taxon>
        <taxon>Nicrophorus</taxon>
    </lineage>
</organism>
<name>A0ABM1NH05_NICVS</name>
<keyword evidence="5 12" id="KW-0256">Endoplasmic reticulum</keyword>
<feature type="transmembrane region" description="Helical" evidence="12">
    <location>
        <begin position="204"/>
        <end position="224"/>
    </location>
</feature>
<feature type="transmembrane region" description="Helical" evidence="12">
    <location>
        <begin position="127"/>
        <end position="147"/>
    </location>
</feature>
<evidence type="ECO:0000256" key="8">
    <source>
        <dbReference type="ARBA" id="ARBA00023002"/>
    </source>
</evidence>
<dbReference type="SUPFAM" id="SSF56542">
    <property type="entry name" value="Substrate-binding domain of HMG-CoA reductase"/>
    <property type="match status" value="1"/>
</dbReference>
<proteinExistence type="inferred from homology"/>
<dbReference type="InterPro" id="IPR023282">
    <property type="entry name" value="HMG_CoA_Rdtase_N"/>
</dbReference>
<evidence type="ECO:0000256" key="11">
    <source>
        <dbReference type="ARBA" id="ARBA00049909"/>
    </source>
</evidence>
<feature type="domain" description="SSD" evidence="13">
    <location>
        <begin position="63"/>
        <end position="220"/>
    </location>
</feature>
<dbReference type="RefSeq" id="XP_017786106.1">
    <property type="nucleotide sequence ID" value="XM_017930617.1"/>
</dbReference>
<keyword evidence="10" id="KW-0325">Glycoprotein</keyword>
<dbReference type="InterPro" id="IPR009029">
    <property type="entry name" value="HMG_CoA_Rdtase_sub-bd_dom_sf"/>
</dbReference>
<keyword evidence="8 12" id="KW-0560">Oxidoreductase</keyword>
<keyword evidence="7 12" id="KW-1133">Transmembrane helix</keyword>
<evidence type="ECO:0000256" key="10">
    <source>
        <dbReference type="ARBA" id="ARBA00023180"/>
    </source>
</evidence>
<dbReference type="NCBIfam" id="TIGR00920">
    <property type="entry name" value="2A060605"/>
    <property type="match status" value="1"/>
</dbReference>
<evidence type="ECO:0000313" key="15">
    <source>
        <dbReference type="RefSeq" id="XP_017786105.1"/>
    </source>
</evidence>
<dbReference type="InterPro" id="IPR023076">
    <property type="entry name" value="HMG_CoA_Rdtase_CS"/>
</dbReference>
<dbReference type="PANTHER" id="PTHR10572">
    <property type="entry name" value="3-HYDROXY-3-METHYLGLUTARYL-COENZYME A REDUCTASE"/>
    <property type="match status" value="1"/>
</dbReference>
<dbReference type="RefSeq" id="XP_017786105.1">
    <property type="nucleotide sequence ID" value="XM_017930616.1"/>
</dbReference>
<dbReference type="Proteomes" id="UP000695000">
    <property type="component" value="Unplaced"/>
</dbReference>
<dbReference type="InterPro" id="IPR023074">
    <property type="entry name" value="HMG_CoA_Rdtase_cat_sf"/>
</dbReference>
<dbReference type="Gene3D" id="3.90.770.10">
    <property type="entry name" value="3-hydroxy-3-methylglutaryl-coenzyme A Reductase, Chain A, domain 2"/>
    <property type="match status" value="1"/>
</dbReference>
<dbReference type="InterPro" id="IPR002202">
    <property type="entry name" value="HMG_CoA_Rdtase"/>
</dbReference>
<dbReference type="RefSeq" id="XP_017786107.1">
    <property type="nucleotide sequence ID" value="XM_017930618.1"/>
</dbReference>
<dbReference type="Pfam" id="PF12349">
    <property type="entry name" value="Sterol-sensing"/>
    <property type="match status" value="1"/>
</dbReference>
<keyword evidence="6 12" id="KW-0521">NADP</keyword>
<feature type="transmembrane region" description="Helical" evidence="12">
    <location>
        <begin position="64"/>
        <end position="80"/>
    </location>
</feature>
<dbReference type="SUPFAM" id="SSF55035">
    <property type="entry name" value="NAD-binding domain of HMG-CoA reductase"/>
    <property type="match status" value="1"/>
</dbReference>
<dbReference type="Gene3D" id="1.10.3270.10">
    <property type="entry name" value="HMGR, N-terminal domain"/>
    <property type="match status" value="1"/>
</dbReference>
<evidence type="ECO:0000313" key="16">
    <source>
        <dbReference type="RefSeq" id="XP_017786106.1"/>
    </source>
</evidence>
<keyword evidence="9 12" id="KW-0472">Membrane</keyword>
<feature type="transmembrane region" description="Helical" evidence="12">
    <location>
        <begin position="311"/>
        <end position="334"/>
    </location>
</feature>
<gene>
    <name evidence="15 16 17" type="primary">LOC108569169</name>
</gene>
<dbReference type="PROSITE" id="PS50156">
    <property type="entry name" value="SSD"/>
    <property type="match status" value="1"/>
</dbReference>
<evidence type="ECO:0000256" key="1">
    <source>
        <dbReference type="ARBA" id="ARBA00004477"/>
    </source>
</evidence>
<keyword evidence="4 12" id="KW-0812">Transmembrane</keyword>
<accession>A0ABM1NH05</accession>
<dbReference type="Pfam" id="PF00368">
    <property type="entry name" value="HMG-CoA_red"/>
    <property type="match status" value="1"/>
</dbReference>
<dbReference type="CDD" id="cd00643">
    <property type="entry name" value="HMG-CoA_reductase_classI"/>
    <property type="match status" value="1"/>
</dbReference>
<sequence length="860" mass="94618">MTTRLFRAHGEFCATHPWEVIVATLMLTVCMLTVEQQQHAPIPKPTTRSCVGCLNEAEYNAADVIVMTVIRCLAVLYSYYQFCNLHRLGSKYILGIAGLFTVFSSFVFTSTVLNFLRIDFSELKDALFFFLLLIDLSKAAMLAEFALSASNQNEVKSNIARGMSVLGPTITLDTIVETLVIGVGTLSGVHRLEMLSCFACLSVVVNYVVFMTFYPACLSLILELSRTTNLYGKRDIKRSLISRALNEEDQKSNPVLERVKIIMAIGLMIVHAHSWWPFRQEEDAISPLVVEQRMTLNRTDEAAFHGYIMKWVTLSADHIVILILLLALAVKFIFFENKEELELGARLIETKQDIPEIIMNAAAPMPFFKPKQFFLQNQDIEDAPQDKEVQTEPVAEVAIKSEPSKPSRSLNECVSIYQSNLGAAALNDEEVLLLIEKKYIPAYQVEKAVDDCERGVGIRRKMVGHKGNFTQALTNLPYKNYDYSKVMGACCENVIGYLPVPVGVAGPLFLDGKKIFVPMATTEGCLVASTNRGSRALLQCGVKSRIIADGMTRGPVVRFPSLDHASEAAAWMERPENYEQIKNSFDSSSRFARLMRIHIRLFGRSLYIRFVAKTGDAMGMNMLSKGTELALKFVRDRFPEMEILSLSGNFCTDKKPAAVNWIEGRGKSVVCEAIVPADIVQNVLKTSVDALVDVNISKNLIGSAVAGSIGGYNAHAANVVTAIFIATGQDPAQNVGSSNCMTLMEPWGKDGRDLYITCTMPSIEIGTIGGGTILPPQASCLEMLGVKGANSEFPGENASQLARIVCATVLAGELSLMAALTAGHLVQSHLRHNRSSTHVSQTIENTVKSTTLLPPCRDNV</sequence>
<dbReference type="InterPro" id="IPR009023">
    <property type="entry name" value="HMG_CoA_Rdtase_NAD(P)-bd_sf"/>
</dbReference>
<dbReference type="PROSITE" id="PS50065">
    <property type="entry name" value="HMG_COA_REDUCTASE_4"/>
    <property type="match status" value="1"/>
</dbReference>
<dbReference type="EC" id="1.1.1.34" evidence="12"/>
<reference evidence="15 16" key="1">
    <citation type="submission" date="2025-05" db="UniProtKB">
        <authorList>
            <consortium name="RefSeq"/>
        </authorList>
    </citation>
    <scope>IDENTIFICATION</scope>
    <source>
        <tissue evidence="15 16">Whole Larva</tissue>
    </source>
</reference>
<feature type="transmembrane region" description="Helical" evidence="12">
    <location>
        <begin position="92"/>
        <end position="115"/>
    </location>
</feature>
<evidence type="ECO:0000259" key="13">
    <source>
        <dbReference type="PROSITE" id="PS50156"/>
    </source>
</evidence>
<dbReference type="PROSITE" id="PS00318">
    <property type="entry name" value="HMG_COA_REDUCTASE_2"/>
    <property type="match status" value="1"/>
</dbReference>
<evidence type="ECO:0000256" key="9">
    <source>
        <dbReference type="ARBA" id="ARBA00023136"/>
    </source>
</evidence>
<dbReference type="NCBIfam" id="TIGR00533">
    <property type="entry name" value="HMG_CoA_R_NADP"/>
    <property type="match status" value="1"/>
</dbReference>
<dbReference type="InterPro" id="IPR000731">
    <property type="entry name" value="SSD"/>
</dbReference>
<dbReference type="PANTHER" id="PTHR10572:SF24">
    <property type="entry name" value="3-HYDROXY-3-METHYLGLUTARYL-COENZYME A REDUCTASE"/>
    <property type="match status" value="1"/>
</dbReference>
<evidence type="ECO:0000256" key="3">
    <source>
        <dbReference type="ARBA" id="ARBA00007661"/>
    </source>
</evidence>
<evidence type="ECO:0000256" key="4">
    <source>
        <dbReference type="ARBA" id="ARBA00022692"/>
    </source>
</evidence>
<comment type="pathway">
    <text evidence="2 12">Metabolic intermediate biosynthesis; (R)-mevalonate biosynthesis; (R)-mevalonate from acetyl-CoA: step 3/3.</text>
</comment>
<dbReference type="Gene3D" id="3.30.70.420">
    <property type="entry name" value="Hydroxymethylglutaryl-CoA reductase, class I/II, NAD/NADP-binding domain"/>
    <property type="match status" value="1"/>
</dbReference>
<comment type="subcellular location">
    <subcellularLocation>
        <location evidence="1 12">Endoplasmic reticulum membrane</location>
        <topology evidence="1 12">Multi-pass membrane protein</topology>
    </subcellularLocation>
</comment>
<dbReference type="InterPro" id="IPR004554">
    <property type="entry name" value="HMG_CoA_Rdtase_eu_arc"/>
</dbReference>
<dbReference type="PROSITE" id="PS00066">
    <property type="entry name" value="HMG_COA_REDUCTASE_1"/>
    <property type="match status" value="1"/>
</dbReference>
<evidence type="ECO:0000256" key="2">
    <source>
        <dbReference type="ARBA" id="ARBA00005084"/>
    </source>
</evidence>
<evidence type="ECO:0000256" key="7">
    <source>
        <dbReference type="ARBA" id="ARBA00022989"/>
    </source>
</evidence>
<comment type="similarity">
    <text evidence="3 12">Belongs to the HMG-CoA reductase family.</text>
</comment>
<dbReference type="InterPro" id="IPR053958">
    <property type="entry name" value="HMGCR/SNAP/NPC1-like_SSD"/>
</dbReference>
<evidence type="ECO:0000256" key="12">
    <source>
        <dbReference type="RuleBase" id="RU361219"/>
    </source>
</evidence>
<evidence type="ECO:0000256" key="5">
    <source>
        <dbReference type="ARBA" id="ARBA00022824"/>
    </source>
</evidence>